<feature type="region of interest" description="Disordered" evidence="1">
    <location>
        <begin position="95"/>
        <end position="114"/>
    </location>
</feature>
<keyword evidence="3" id="KW-1185">Reference proteome</keyword>
<proteinExistence type="predicted"/>
<name>A0A194VLN0_CYTMA</name>
<dbReference type="OrthoDB" id="3244603at2759"/>
<dbReference type="EMBL" id="CM003098">
    <property type="protein sequence ID" value="KUI64902.1"/>
    <property type="molecule type" value="Genomic_DNA"/>
</dbReference>
<evidence type="ECO:0008006" key="4">
    <source>
        <dbReference type="Google" id="ProtNLM"/>
    </source>
</evidence>
<dbReference type="SUPFAM" id="SSF88697">
    <property type="entry name" value="PUA domain-like"/>
    <property type="match status" value="1"/>
</dbReference>
<dbReference type="SMR" id="A0A194VLN0"/>
<dbReference type="Proteomes" id="UP000078559">
    <property type="component" value="Chromosome 1"/>
</dbReference>
<protein>
    <recommendedName>
        <fullName evidence="4">YDG domain-containing protein</fullName>
    </recommendedName>
</protein>
<organism evidence="2 3">
    <name type="scientific">Cytospora mali</name>
    <name type="common">Apple Valsa canker fungus</name>
    <name type="synonym">Valsa mali</name>
    <dbReference type="NCBI Taxonomy" id="578113"/>
    <lineage>
        <taxon>Eukaryota</taxon>
        <taxon>Fungi</taxon>
        <taxon>Dikarya</taxon>
        <taxon>Ascomycota</taxon>
        <taxon>Pezizomycotina</taxon>
        <taxon>Sordariomycetes</taxon>
        <taxon>Sordariomycetidae</taxon>
        <taxon>Diaporthales</taxon>
        <taxon>Cytosporaceae</taxon>
        <taxon>Cytospora</taxon>
    </lineage>
</organism>
<evidence type="ECO:0000313" key="3">
    <source>
        <dbReference type="Proteomes" id="UP000078559"/>
    </source>
</evidence>
<evidence type="ECO:0000313" key="2">
    <source>
        <dbReference type="EMBL" id="KUI64902.1"/>
    </source>
</evidence>
<dbReference type="InterPro" id="IPR036987">
    <property type="entry name" value="SRA-YDG_sf"/>
</dbReference>
<evidence type="ECO:0000256" key="1">
    <source>
        <dbReference type="SAM" id="MobiDB-lite"/>
    </source>
</evidence>
<feature type="region of interest" description="Disordered" evidence="1">
    <location>
        <begin position="482"/>
        <end position="526"/>
    </location>
</feature>
<dbReference type="InterPro" id="IPR015947">
    <property type="entry name" value="PUA-like_sf"/>
</dbReference>
<accession>A0A194VLN0</accession>
<gene>
    <name evidence="2" type="ORF">VM1G_00553</name>
</gene>
<sequence>MRMLSHVKQDKARLGHIPKFHKNNLWQHADLDDQDQTHAGFCFRTLERRLFQALPFHRHDYLTEENTARLPDPFEDAQYRKLILPSSIFYDGTAEQSAQNLSRPSTNASLQPPSSDASVWITPAGWNVCKLLDLSDTVRAALNEGKELTPTELEDLSFVLGMMIADEIDDAPQSKSQTATQKVDLSIVQRGRLDKLIADMLLAHEEQEADVKSKGKLAATGLWPEIEIALSLQKYWLTRFKSEYFSLDKRRRDNLIKGALRNILFSSAMSGGQGVWSPAAAGLSEVEGNRHFSPGQWWYSLDFARRDGIVGSSVERLTTGRFGIAALPLLTGWEEDLPDGKIEYIRRGRQHEMHYGLLKQVGRKTKVIRGYRLKSAYAPQAGIRYDGLYIVASWSLKLCPCTDLYTLRVVLERLPKQKPMKEVLRVPKPSQLDDWALYEQLEKEGIEQREGAVKSMDWETAREKEKSEREFWRHVRELQHEMRRNSKAGGSDVLPQRDTQWPYRSILHQGTRLGPASVKKPEERET</sequence>
<dbReference type="AlphaFoldDB" id="A0A194VLN0"/>
<reference evidence="2" key="1">
    <citation type="submission" date="2014-12" db="EMBL/GenBank/DDBJ databases">
        <title>Genome Sequence of Valsa Canker Pathogens Uncovers a Specific Adaption of Colonization on Woody Bark.</title>
        <authorList>
            <person name="Yin Z."/>
            <person name="Liu H."/>
            <person name="Gao X."/>
            <person name="Li Z."/>
            <person name="Song N."/>
            <person name="Ke X."/>
            <person name="Dai Q."/>
            <person name="Wu Y."/>
            <person name="Sun Y."/>
            <person name="Xu J.-R."/>
            <person name="Kang Z.K."/>
            <person name="Wang L."/>
            <person name="Huang L."/>
        </authorList>
    </citation>
    <scope>NUCLEOTIDE SEQUENCE [LARGE SCALE GENOMIC DNA]</scope>
    <source>
        <strain evidence="2">03-8</strain>
    </source>
</reference>
<dbReference type="Gene3D" id="2.30.280.10">
    <property type="entry name" value="SRA-YDG"/>
    <property type="match status" value="1"/>
</dbReference>